<dbReference type="InterPro" id="IPR020846">
    <property type="entry name" value="MFS_dom"/>
</dbReference>
<evidence type="ECO:0000256" key="6">
    <source>
        <dbReference type="SAM" id="Phobius"/>
    </source>
</evidence>
<evidence type="ECO:0000259" key="7">
    <source>
        <dbReference type="PROSITE" id="PS50850"/>
    </source>
</evidence>
<dbReference type="PANTHER" id="PTHR42718:SF9">
    <property type="entry name" value="MAJOR FACILITATOR SUPERFAMILY MULTIDRUG TRANSPORTER MFSC"/>
    <property type="match status" value="1"/>
</dbReference>
<keyword evidence="3 6" id="KW-0812">Transmembrane</keyword>
<name>A0A921MG66_9MICO</name>
<feature type="transmembrane region" description="Helical" evidence="6">
    <location>
        <begin position="280"/>
        <end position="301"/>
    </location>
</feature>
<comment type="subcellular location">
    <subcellularLocation>
        <location evidence="1">Cell membrane</location>
        <topology evidence="1">Multi-pass membrane protein</topology>
    </subcellularLocation>
</comment>
<sequence length="470" mass="48077">MGRRSEAGQDPVGGDRDAGRAPGRLAYIALLGTTSAGTVGGTIINAPLEWIKLEFGASDSRVVLAVAAYTVAMAVFIPLTGWLCDRLGPIRVVAVGMAVLAAAQLAAVFSVNLEMLIALRAVQGMACATFPPGVQRALPALWPHKGAAALAAWASAIGVGQAVGPPIGGVIAQFLGWRGVFGFAGVLSALLLIAVVLTVPRIPGRKVPIHAPGVMFLMLSIGLVVVAATMVGQRAPWGQDMLVAGAAVVSGVAFLLIAARRSDRLVAPRALLERRYTRATAMAASTMFIMGIMLTSLPLWLAQDLGLGPGPVGIIVFAMAAAMATSAKLTSALRRMWGGWVTSILALGVLMAVPMLLGAWLDLGPGEGAVVVQSVVIVLALLTMGAAINAAQSIAAFSVSLSDTGRNSLAFGMHNTARFVGMAMGFATTALLYPVGSMMLTFTGALAAAGVTLWLVVAGGPLDGRRVEVG</sequence>
<feature type="transmembrane region" description="Helical" evidence="6">
    <location>
        <begin position="209"/>
        <end position="229"/>
    </location>
</feature>
<dbReference type="GO" id="GO:0005886">
    <property type="term" value="C:plasma membrane"/>
    <property type="evidence" value="ECO:0007669"/>
    <property type="project" value="UniProtKB-SubCell"/>
</dbReference>
<dbReference type="InterPro" id="IPR011701">
    <property type="entry name" value="MFS"/>
</dbReference>
<feature type="transmembrane region" description="Helical" evidence="6">
    <location>
        <begin position="372"/>
        <end position="395"/>
    </location>
</feature>
<keyword evidence="5 6" id="KW-0472">Membrane</keyword>
<feature type="transmembrane region" description="Helical" evidence="6">
    <location>
        <begin position="175"/>
        <end position="197"/>
    </location>
</feature>
<dbReference type="PANTHER" id="PTHR42718">
    <property type="entry name" value="MAJOR FACILITATOR SUPERFAMILY MULTIDRUG TRANSPORTER MFSC"/>
    <property type="match status" value="1"/>
</dbReference>
<dbReference type="Pfam" id="PF07690">
    <property type="entry name" value="MFS_1"/>
    <property type="match status" value="1"/>
</dbReference>
<proteinExistence type="predicted"/>
<evidence type="ECO:0000256" key="5">
    <source>
        <dbReference type="ARBA" id="ARBA00023136"/>
    </source>
</evidence>
<feature type="transmembrane region" description="Helical" evidence="6">
    <location>
        <begin position="64"/>
        <end position="83"/>
    </location>
</feature>
<dbReference type="SUPFAM" id="SSF103473">
    <property type="entry name" value="MFS general substrate transporter"/>
    <property type="match status" value="1"/>
</dbReference>
<organism evidence="8 9">
    <name type="scientific">Brevibacterium senegalense</name>
    <dbReference type="NCBI Taxonomy" id="1033736"/>
    <lineage>
        <taxon>Bacteria</taxon>
        <taxon>Bacillati</taxon>
        <taxon>Actinomycetota</taxon>
        <taxon>Actinomycetes</taxon>
        <taxon>Micrococcales</taxon>
        <taxon>Brevibacteriaceae</taxon>
        <taxon>Brevibacterium</taxon>
    </lineage>
</organism>
<evidence type="ECO:0000256" key="4">
    <source>
        <dbReference type="ARBA" id="ARBA00022989"/>
    </source>
</evidence>
<dbReference type="AlphaFoldDB" id="A0A921MG66"/>
<comment type="caution">
    <text evidence="8">The sequence shown here is derived from an EMBL/GenBank/DDBJ whole genome shotgun (WGS) entry which is preliminary data.</text>
</comment>
<feature type="transmembrane region" description="Helical" evidence="6">
    <location>
        <begin position="337"/>
        <end position="360"/>
    </location>
</feature>
<reference evidence="8" key="2">
    <citation type="submission" date="2021-09" db="EMBL/GenBank/DDBJ databases">
        <authorList>
            <person name="Gilroy R."/>
        </authorList>
    </citation>
    <scope>NUCLEOTIDE SEQUENCE</scope>
    <source>
        <strain evidence="8">ChiGjej5B5-7349</strain>
    </source>
</reference>
<dbReference type="Gene3D" id="1.20.1250.20">
    <property type="entry name" value="MFS general substrate transporter like domains"/>
    <property type="match status" value="1"/>
</dbReference>
<dbReference type="InterPro" id="IPR036259">
    <property type="entry name" value="MFS_trans_sf"/>
</dbReference>
<dbReference type="Proteomes" id="UP000784435">
    <property type="component" value="Unassembled WGS sequence"/>
</dbReference>
<feature type="domain" description="Major facilitator superfamily (MFS) profile" evidence="7">
    <location>
        <begin position="25"/>
        <end position="461"/>
    </location>
</feature>
<feature type="transmembrane region" description="Helical" evidence="6">
    <location>
        <begin position="416"/>
        <end position="433"/>
    </location>
</feature>
<feature type="transmembrane region" description="Helical" evidence="6">
    <location>
        <begin position="307"/>
        <end position="325"/>
    </location>
</feature>
<feature type="transmembrane region" description="Helical" evidence="6">
    <location>
        <begin position="241"/>
        <end position="259"/>
    </location>
</feature>
<evidence type="ECO:0000313" key="9">
    <source>
        <dbReference type="Proteomes" id="UP000784435"/>
    </source>
</evidence>
<evidence type="ECO:0000256" key="1">
    <source>
        <dbReference type="ARBA" id="ARBA00004651"/>
    </source>
</evidence>
<keyword evidence="2" id="KW-0813">Transport</keyword>
<accession>A0A921MG66</accession>
<gene>
    <name evidence="8" type="ORF">K8V08_10565</name>
</gene>
<dbReference type="PROSITE" id="PS50850">
    <property type="entry name" value="MFS"/>
    <property type="match status" value="1"/>
</dbReference>
<evidence type="ECO:0000256" key="2">
    <source>
        <dbReference type="ARBA" id="ARBA00022448"/>
    </source>
</evidence>
<dbReference type="GO" id="GO:0022857">
    <property type="term" value="F:transmembrane transporter activity"/>
    <property type="evidence" value="ECO:0007669"/>
    <property type="project" value="InterPro"/>
</dbReference>
<evidence type="ECO:0000256" key="3">
    <source>
        <dbReference type="ARBA" id="ARBA00022692"/>
    </source>
</evidence>
<feature type="transmembrane region" description="Helical" evidence="6">
    <location>
        <begin position="25"/>
        <end position="44"/>
    </location>
</feature>
<reference evidence="8" key="1">
    <citation type="journal article" date="2021" name="PeerJ">
        <title>Extensive microbial diversity within the chicken gut microbiome revealed by metagenomics and culture.</title>
        <authorList>
            <person name="Gilroy R."/>
            <person name="Ravi A."/>
            <person name="Getino M."/>
            <person name="Pursley I."/>
            <person name="Horton D.L."/>
            <person name="Alikhan N.F."/>
            <person name="Baker D."/>
            <person name="Gharbi K."/>
            <person name="Hall N."/>
            <person name="Watson M."/>
            <person name="Adriaenssens E.M."/>
            <person name="Foster-Nyarko E."/>
            <person name="Jarju S."/>
            <person name="Secka A."/>
            <person name="Antonio M."/>
            <person name="Oren A."/>
            <person name="Chaudhuri R.R."/>
            <person name="La Ragione R."/>
            <person name="Hildebrand F."/>
            <person name="Pallen M.J."/>
        </authorList>
    </citation>
    <scope>NUCLEOTIDE SEQUENCE</scope>
    <source>
        <strain evidence="8">ChiGjej5B5-7349</strain>
    </source>
</reference>
<dbReference type="EMBL" id="DYUK01000227">
    <property type="protein sequence ID" value="HJG80841.1"/>
    <property type="molecule type" value="Genomic_DNA"/>
</dbReference>
<evidence type="ECO:0000313" key="8">
    <source>
        <dbReference type="EMBL" id="HJG80841.1"/>
    </source>
</evidence>
<dbReference type="Gene3D" id="1.20.1720.10">
    <property type="entry name" value="Multidrug resistance protein D"/>
    <property type="match status" value="1"/>
</dbReference>
<feature type="transmembrane region" description="Helical" evidence="6">
    <location>
        <begin position="439"/>
        <end position="457"/>
    </location>
</feature>
<protein>
    <submittedName>
        <fullName evidence="8">MFS transporter</fullName>
    </submittedName>
</protein>
<keyword evidence="4 6" id="KW-1133">Transmembrane helix</keyword>
<feature type="transmembrane region" description="Helical" evidence="6">
    <location>
        <begin position="90"/>
        <end position="109"/>
    </location>
</feature>